<organism evidence="2 3">
    <name type="scientific">Bowdeniella nasicola</name>
    <dbReference type="NCBI Taxonomy" id="208480"/>
    <lineage>
        <taxon>Bacteria</taxon>
        <taxon>Bacillati</taxon>
        <taxon>Actinomycetota</taxon>
        <taxon>Actinomycetes</taxon>
        <taxon>Actinomycetales</taxon>
        <taxon>Actinomycetaceae</taxon>
        <taxon>Bowdeniella</taxon>
    </lineage>
</organism>
<comment type="caution">
    <text evidence="2">The sequence shown here is derived from an EMBL/GenBank/DDBJ whole genome shotgun (WGS) entry which is preliminary data.</text>
</comment>
<protein>
    <submittedName>
        <fullName evidence="2">Uncharacterized protein</fullName>
    </submittedName>
</protein>
<dbReference type="EMBL" id="MQVR01000143">
    <property type="protein sequence ID" value="OKL51976.1"/>
    <property type="molecule type" value="Genomic_DNA"/>
</dbReference>
<keyword evidence="1" id="KW-0472">Membrane</keyword>
<evidence type="ECO:0000313" key="2">
    <source>
        <dbReference type="EMBL" id="OKL51976.1"/>
    </source>
</evidence>
<evidence type="ECO:0000256" key="1">
    <source>
        <dbReference type="SAM" id="Phobius"/>
    </source>
</evidence>
<proteinExistence type="predicted"/>
<gene>
    <name evidence="2" type="ORF">BSZ39_12655</name>
</gene>
<feature type="transmembrane region" description="Helical" evidence="1">
    <location>
        <begin position="6"/>
        <end position="26"/>
    </location>
</feature>
<keyword evidence="1" id="KW-1133">Transmembrane helix</keyword>
<accession>A0A1Q5PWV1</accession>
<sequence>MVKQRGWKVEFLIYAMAALAAILIIFSPKRERLAFSLALGSFGISAFLYMVSVSGSWVPPVNL</sequence>
<feature type="transmembrane region" description="Helical" evidence="1">
    <location>
        <begin position="33"/>
        <end position="58"/>
    </location>
</feature>
<keyword evidence="3" id="KW-1185">Reference proteome</keyword>
<evidence type="ECO:0000313" key="3">
    <source>
        <dbReference type="Proteomes" id="UP000185628"/>
    </source>
</evidence>
<keyword evidence="1" id="KW-0812">Transmembrane</keyword>
<dbReference type="Proteomes" id="UP000185628">
    <property type="component" value="Unassembled WGS sequence"/>
</dbReference>
<reference evidence="3" key="1">
    <citation type="submission" date="2016-12" db="EMBL/GenBank/DDBJ databases">
        <authorList>
            <person name="Meng X."/>
        </authorList>
    </citation>
    <scope>NUCLEOTIDE SEQUENCE [LARGE SCALE GENOMIC DNA]</scope>
    <source>
        <strain evidence="3">DSM 19116</strain>
    </source>
</reference>
<dbReference type="AlphaFoldDB" id="A0A1Q5PWV1"/>
<name>A0A1Q5PWV1_9ACTO</name>